<keyword evidence="1" id="KW-1133">Transmembrane helix</keyword>
<protein>
    <submittedName>
        <fullName evidence="2">Uncharacterized protein</fullName>
    </submittedName>
</protein>
<feature type="transmembrane region" description="Helical" evidence="1">
    <location>
        <begin position="15"/>
        <end position="39"/>
    </location>
</feature>
<keyword evidence="3" id="KW-1185">Reference proteome</keyword>
<proteinExistence type="predicted"/>
<accession>A0ABW0YVA6</accession>
<keyword evidence="1" id="KW-0812">Transmembrane</keyword>
<reference evidence="3" key="1">
    <citation type="journal article" date="2019" name="Int. J. Syst. Evol. Microbiol.">
        <title>The Global Catalogue of Microorganisms (GCM) 10K type strain sequencing project: providing services to taxonomists for standard genome sequencing and annotation.</title>
        <authorList>
            <consortium name="The Broad Institute Genomics Platform"/>
            <consortium name="The Broad Institute Genome Sequencing Center for Infectious Disease"/>
            <person name="Wu L."/>
            <person name="Ma J."/>
        </authorList>
    </citation>
    <scope>NUCLEOTIDE SEQUENCE [LARGE SCALE GENOMIC DNA]</scope>
    <source>
        <strain evidence="3">CECT 7184</strain>
    </source>
</reference>
<comment type="caution">
    <text evidence="2">The sequence shown here is derived from an EMBL/GenBank/DDBJ whole genome shotgun (WGS) entry which is preliminary data.</text>
</comment>
<organism evidence="2 3">
    <name type="scientific">Thalassorhabdus alkalitolerans</name>
    <dbReference type="NCBI Taxonomy" id="2282697"/>
    <lineage>
        <taxon>Bacteria</taxon>
        <taxon>Bacillati</taxon>
        <taxon>Bacillota</taxon>
        <taxon>Bacilli</taxon>
        <taxon>Bacillales</taxon>
        <taxon>Bacillaceae</taxon>
        <taxon>Thalassorhabdus</taxon>
    </lineage>
</organism>
<dbReference type="RefSeq" id="WP_374701239.1">
    <property type="nucleotide sequence ID" value="NZ_JBHSOZ010000009.1"/>
</dbReference>
<name>A0ABW0YVA6_9BACI</name>
<evidence type="ECO:0000313" key="3">
    <source>
        <dbReference type="Proteomes" id="UP001596142"/>
    </source>
</evidence>
<dbReference type="InterPro" id="IPR054381">
    <property type="entry name" value="CydS"/>
</dbReference>
<evidence type="ECO:0000313" key="2">
    <source>
        <dbReference type="EMBL" id="MFC5713974.1"/>
    </source>
</evidence>
<dbReference type="EMBL" id="JBHSOZ010000009">
    <property type="protein sequence ID" value="MFC5713974.1"/>
    <property type="molecule type" value="Genomic_DNA"/>
</dbReference>
<sequence>MYKEKNNRRNAMSGWSYFLIMVAPFLIVGFSLLFLFLWCGKRKNHFPPQ</sequence>
<dbReference type="Proteomes" id="UP001596142">
    <property type="component" value="Unassembled WGS sequence"/>
</dbReference>
<keyword evidence="1" id="KW-0472">Membrane</keyword>
<evidence type="ECO:0000256" key="1">
    <source>
        <dbReference type="SAM" id="Phobius"/>
    </source>
</evidence>
<dbReference type="Pfam" id="PF22282">
    <property type="entry name" value="CydS"/>
    <property type="match status" value="1"/>
</dbReference>
<gene>
    <name evidence="2" type="ORF">ACFPU1_14485</name>
</gene>